<feature type="compositionally biased region" description="Acidic residues" evidence="1">
    <location>
        <begin position="960"/>
        <end position="978"/>
    </location>
</feature>
<feature type="domain" description="C2" evidence="3">
    <location>
        <begin position="385"/>
        <end position="501"/>
    </location>
</feature>
<feature type="region of interest" description="Disordered" evidence="1">
    <location>
        <begin position="290"/>
        <end position="348"/>
    </location>
</feature>
<comment type="caution">
    <text evidence="4">The sequence shown here is derived from an EMBL/GenBank/DDBJ whole genome shotgun (WGS) entry which is preliminary data.</text>
</comment>
<dbReference type="InterPro" id="IPR035892">
    <property type="entry name" value="C2_domain_sf"/>
</dbReference>
<dbReference type="SUPFAM" id="SSF49562">
    <property type="entry name" value="C2 domain (Calcium/lipid-binding domain, CaLB)"/>
    <property type="match status" value="1"/>
</dbReference>
<feature type="compositionally biased region" description="Basic and acidic residues" evidence="1">
    <location>
        <begin position="24"/>
        <end position="33"/>
    </location>
</feature>
<keyword evidence="5" id="KW-1185">Reference proteome</keyword>
<feature type="compositionally biased region" description="Low complexity" evidence="1">
    <location>
        <begin position="303"/>
        <end position="341"/>
    </location>
</feature>
<feature type="region of interest" description="Disordered" evidence="1">
    <location>
        <begin position="951"/>
        <end position="978"/>
    </location>
</feature>
<dbReference type="Proteomes" id="UP001153069">
    <property type="component" value="Unassembled WGS sequence"/>
</dbReference>
<feature type="region of interest" description="Disordered" evidence="1">
    <location>
        <begin position="1042"/>
        <end position="1082"/>
    </location>
</feature>
<accession>A0A9N8DXG3</accession>
<keyword evidence="2" id="KW-0812">Transmembrane</keyword>
<keyword evidence="2" id="KW-0472">Membrane</keyword>
<feature type="transmembrane region" description="Helical" evidence="2">
    <location>
        <begin position="1209"/>
        <end position="1229"/>
    </location>
</feature>
<feature type="region of interest" description="Disordered" evidence="1">
    <location>
        <begin position="24"/>
        <end position="51"/>
    </location>
</feature>
<feature type="region of interest" description="Disordered" evidence="1">
    <location>
        <begin position="196"/>
        <end position="243"/>
    </location>
</feature>
<evidence type="ECO:0000259" key="3">
    <source>
        <dbReference type="PROSITE" id="PS50004"/>
    </source>
</evidence>
<dbReference type="InterPro" id="IPR000008">
    <property type="entry name" value="C2_dom"/>
</dbReference>
<evidence type="ECO:0000313" key="5">
    <source>
        <dbReference type="Proteomes" id="UP001153069"/>
    </source>
</evidence>
<feature type="region of interest" description="Disordered" evidence="1">
    <location>
        <begin position="114"/>
        <end position="155"/>
    </location>
</feature>
<dbReference type="Gene3D" id="2.60.40.150">
    <property type="entry name" value="C2 domain"/>
    <property type="match status" value="1"/>
</dbReference>
<feature type="compositionally biased region" description="Basic residues" evidence="1">
    <location>
        <begin position="122"/>
        <end position="136"/>
    </location>
</feature>
<sequence>MMEQAFDSSDSTLDPLYVHNDNDMIDSHQDHSDSFSYTSIVDNDNGEDPSASVTEEAAASLEGVLYWRKGRKSNHHSGTSSTSTSNKAGSFFFWQRRYVVLDLNQETMAAYSIHTNTNNNTKQKKRSPSKLHRNRSMYKNSINSNQSKEKNQLEKEQEQVLAYNWFIPSSAQWHVKDVANDSSTFVLEIMSPTHKDTSTCSLQEGERDEESSTSMISTSSNNSLNQNNQNQNHNQDNANHNNNTPSLRFYFKCRHGANEKLLWLKAFAKINRLSLQPRIKKPIILRHSPWKSPTFATNKSRTRTSSSAAFRRQSLQLDQQQQTIQPPRPNNNTHTTINSNSKETKRQKEYRVIPQRSYPNVWMTQQELNQEMEKPSLTFHDLQHNPCRLDLPKNPSKQPIIGTIHMEVLQGIALPKLKTDAVVYVVSGPYAFCTEVIKDKQSPIWPANSQRACSIPLHHAYARVFIGVFDDDNKKNKDDFHGRVVLDVARIRPNSTYDVTLPLRLSAHVYSKRQRGAIRLRFRLEWTSVRAALLSYLPDKKLPKPRNLKEFKPNTDTVVTCGSARAFRNVAITVHGAHLPGRFSFQQLRATIREINFTRRNVMEIVRNTIAEVRDWKNPLISAFCFLAWMHCVYQNAFSLVPAYVVLYFCILMVRNYARYGMDGPAQRGFIPPSWEELLAGLVLPQYYDQAIHPLEMRLTSTSAAQQHPTANGETNNGNNDDGVVQRVQIDTHQPRGKPLFQAMGFLDQPEPSDALQQQQQKQQEEGPNYHLEFPYADGRVYPRFDVEDSLATSQKRRRKNNNKASNRNSPVRSRGQRLKLRVSKILRKDTSGMNDYDDEEQRFATAKFIRQTGATQLMEAASGLMEVGETLGEATGLQYVVSPVVKGGHSAIKEGLHYVVPPIKSGIKTGHSAIETSIRGLNNHLVSPLVVSPLHHTVDLVRRTSNELFPLSHQQNIAPDDDGREEEEDGDDDDYELDDSRLLDELDERSALHYPYRQRHESELLVGDHGLMSSIAEMDVESDYDGEEGGAVIEGGEHGAAGASALRSDDSDDSTSPRRMQPDQDIDYGGQASNPKDKNRKRLTDDLQDVKDQMHQFTFQKFNDRAYIIRDSDSVYFGQSANATRRRKGQVKKDLNKLLQIGQYSHVNPVVGRVGQYVEPIVGASHSFLSAFRALFNVMTWRDPFLSFWISLLGFALVALLFVFPWRWFLFVLGLWFVGPQNLVYRVLRQKGILPPKKPRARPNREPEEMPVPMDQAVFQGHISQDQKRKPHKPVDPQEVQYVVVPYSPLMYQRFYDWPPEQEYSQVYSQNHVHPDFGATAAAVPNSLASNDYFSSSVAEGKKTR</sequence>
<keyword evidence="2" id="KW-1133">Transmembrane helix</keyword>
<proteinExistence type="predicted"/>
<protein>
    <recommendedName>
        <fullName evidence="3">C2 domain-containing protein</fullName>
    </recommendedName>
</protein>
<feature type="compositionally biased region" description="Low complexity" evidence="1">
    <location>
        <begin position="212"/>
        <end position="243"/>
    </location>
</feature>
<dbReference type="Pfam" id="PF00168">
    <property type="entry name" value="C2"/>
    <property type="match status" value="1"/>
</dbReference>
<feature type="region of interest" description="Disordered" evidence="1">
    <location>
        <begin position="701"/>
        <end position="723"/>
    </location>
</feature>
<feature type="transmembrane region" description="Helical" evidence="2">
    <location>
        <begin position="1186"/>
        <end position="1203"/>
    </location>
</feature>
<dbReference type="EMBL" id="CAICTM010000427">
    <property type="protein sequence ID" value="CAB9510264.1"/>
    <property type="molecule type" value="Genomic_DNA"/>
</dbReference>
<dbReference type="OrthoDB" id="1029639at2759"/>
<organism evidence="4 5">
    <name type="scientific">Seminavis robusta</name>
    <dbReference type="NCBI Taxonomy" id="568900"/>
    <lineage>
        <taxon>Eukaryota</taxon>
        <taxon>Sar</taxon>
        <taxon>Stramenopiles</taxon>
        <taxon>Ochrophyta</taxon>
        <taxon>Bacillariophyta</taxon>
        <taxon>Bacillariophyceae</taxon>
        <taxon>Bacillariophycidae</taxon>
        <taxon>Naviculales</taxon>
        <taxon>Naviculaceae</taxon>
        <taxon>Seminavis</taxon>
    </lineage>
</organism>
<dbReference type="PROSITE" id="PS50004">
    <property type="entry name" value="C2"/>
    <property type="match status" value="1"/>
</dbReference>
<gene>
    <name evidence="4" type="ORF">SEMRO_428_G140920.1</name>
</gene>
<reference evidence="4" key="1">
    <citation type="submission" date="2020-06" db="EMBL/GenBank/DDBJ databases">
        <authorList>
            <consortium name="Plant Systems Biology data submission"/>
        </authorList>
    </citation>
    <scope>NUCLEOTIDE SEQUENCE</scope>
    <source>
        <strain evidence="4">D6</strain>
    </source>
</reference>
<evidence type="ECO:0000313" key="4">
    <source>
        <dbReference type="EMBL" id="CAB9510264.1"/>
    </source>
</evidence>
<name>A0A9N8DXG3_9STRA</name>
<feature type="region of interest" description="Disordered" evidence="1">
    <location>
        <begin position="791"/>
        <end position="818"/>
    </location>
</feature>
<evidence type="ECO:0000256" key="1">
    <source>
        <dbReference type="SAM" id="MobiDB-lite"/>
    </source>
</evidence>
<feature type="compositionally biased region" description="Polar residues" evidence="1">
    <location>
        <begin position="701"/>
        <end position="715"/>
    </location>
</feature>
<evidence type="ECO:0000256" key="2">
    <source>
        <dbReference type="SAM" id="Phobius"/>
    </source>
</evidence>
<feature type="region of interest" description="Disordered" evidence="1">
    <location>
        <begin position="751"/>
        <end position="774"/>
    </location>
</feature>